<reference evidence="4 5" key="2">
    <citation type="submission" date="2019-08" db="EMBL/GenBank/DDBJ databases">
        <title>Jejuicoccus antrihumi gen. nov., sp. nov., a new member of the family Dermacoccaceae isolated from a cave.</title>
        <authorList>
            <person name="Schumann P."/>
            <person name="Kim I.S."/>
        </authorList>
    </citation>
    <scope>NUCLEOTIDE SEQUENCE [LARGE SCALE GENOMIC DNA]</scope>
    <source>
        <strain evidence="4 5">C5-26</strain>
    </source>
</reference>
<dbReference type="InterPro" id="IPR056003">
    <property type="entry name" value="CT398_CC_hairpin"/>
</dbReference>
<evidence type="ECO:0000313" key="4">
    <source>
        <dbReference type="EMBL" id="TWP36335.1"/>
    </source>
</evidence>
<dbReference type="EMBL" id="VCQV01000012">
    <property type="protein sequence ID" value="TWP36335.1"/>
    <property type="molecule type" value="Genomic_DNA"/>
</dbReference>
<feature type="domain" description="C4-type zinc ribbon" evidence="2">
    <location>
        <begin position="204"/>
        <end position="238"/>
    </location>
</feature>
<keyword evidence="1" id="KW-0175">Coiled coil</keyword>
<evidence type="ECO:0000259" key="3">
    <source>
        <dbReference type="Pfam" id="PF24481"/>
    </source>
</evidence>
<dbReference type="OrthoDB" id="9784388at2"/>
<proteinExistence type="predicted"/>
<dbReference type="Pfam" id="PF24481">
    <property type="entry name" value="CT398_CC"/>
    <property type="match status" value="1"/>
</dbReference>
<dbReference type="Gene3D" id="1.10.287.1490">
    <property type="match status" value="1"/>
</dbReference>
<dbReference type="AlphaFoldDB" id="A0A563E1Q2"/>
<evidence type="ECO:0000313" key="5">
    <source>
        <dbReference type="Proteomes" id="UP000320244"/>
    </source>
</evidence>
<dbReference type="PANTHER" id="PTHR39082">
    <property type="entry name" value="PHOSPHOLIPASE C-BETA-2-RELATED"/>
    <property type="match status" value="1"/>
</dbReference>
<dbReference type="InterPro" id="IPR003743">
    <property type="entry name" value="Zf-RING_7"/>
</dbReference>
<protein>
    <submittedName>
        <fullName evidence="4">Uncharacterized protein</fullName>
    </submittedName>
</protein>
<comment type="caution">
    <text evidence="4">The sequence shown here is derived from an EMBL/GenBank/DDBJ whole genome shotgun (WGS) entry which is preliminary data.</text>
</comment>
<sequence>MKADIRRQWRLLDLQKLDSRLAQVAHRTRTLPVLAELEKASSQRSVREEECVLAQTAVGDVEREIRKADADVQLVRDRADRDQSRLDAGRGSAKELQGLQHELETLARRQSELEDVELEVMERAESLRAGMEQSDQVLRDLTVRIEELTAQRDSELQDLEKEREEILQERANVAPGVGADLLELYEKVRERQGGLGAAPLQGRRCGGCGLELNQSDLARIRAADDDEVLRCEECRRILIRAADSGL</sequence>
<reference evidence="4 5" key="1">
    <citation type="submission" date="2019-05" db="EMBL/GenBank/DDBJ databases">
        <authorList>
            <person name="Lee S.D."/>
        </authorList>
    </citation>
    <scope>NUCLEOTIDE SEQUENCE [LARGE SCALE GENOMIC DNA]</scope>
    <source>
        <strain evidence="4 5">C5-26</strain>
    </source>
</reference>
<feature type="domain" description="CT398-like coiled coil hairpin" evidence="3">
    <location>
        <begin position="14"/>
        <end position="193"/>
    </location>
</feature>
<dbReference type="RefSeq" id="WP_146316669.1">
    <property type="nucleotide sequence ID" value="NZ_VCQV01000012.1"/>
</dbReference>
<feature type="coiled-coil region" evidence="1">
    <location>
        <begin position="96"/>
        <end position="172"/>
    </location>
</feature>
<keyword evidence="5" id="KW-1185">Reference proteome</keyword>
<name>A0A563E1Q2_9MICO</name>
<dbReference type="Pfam" id="PF02591">
    <property type="entry name" value="Zn_ribbon_9"/>
    <property type="match status" value="1"/>
</dbReference>
<dbReference type="PANTHER" id="PTHR39082:SF1">
    <property type="entry name" value="SCAVENGER RECEPTOR CLASS A MEMBER 3"/>
    <property type="match status" value="1"/>
</dbReference>
<accession>A0A563E1Q2</accession>
<dbReference type="InterPro" id="IPR052376">
    <property type="entry name" value="Oxidative_Scav/Glycosyltrans"/>
</dbReference>
<gene>
    <name evidence="4" type="ORF">FGL98_10230</name>
</gene>
<evidence type="ECO:0000256" key="1">
    <source>
        <dbReference type="SAM" id="Coils"/>
    </source>
</evidence>
<dbReference type="Proteomes" id="UP000320244">
    <property type="component" value="Unassembled WGS sequence"/>
</dbReference>
<evidence type="ECO:0000259" key="2">
    <source>
        <dbReference type="Pfam" id="PF02591"/>
    </source>
</evidence>
<organism evidence="4 5">
    <name type="scientific">Leekyejoonella antrihumi</name>
    <dbReference type="NCBI Taxonomy" id="1660198"/>
    <lineage>
        <taxon>Bacteria</taxon>
        <taxon>Bacillati</taxon>
        <taxon>Actinomycetota</taxon>
        <taxon>Actinomycetes</taxon>
        <taxon>Micrococcales</taxon>
        <taxon>Dermacoccaceae</taxon>
        <taxon>Leekyejoonella</taxon>
    </lineage>
</organism>